<dbReference type="SMART" id="SM00864">
    <property type="entry name" value="Tubulin"/>
    <property type="match status" value="1"/>
</dbReference>
<accession>A0ABS8C2R8</accession>
<dbReference type="InterPro" id="IPR008280">
    <property type="entry name" value="Tub_FtsZ_C"/>
</dbReference>
<dbReference type="InterPro" id="IPR003008">
    <property type="entry name" value="Tubulin_FtsZ_GTPase"/>
</dbReference>
<keyword evidence="5" id="KW-1185">Reference proteome</keyword>
<evidence type="ECO:0000256" key="2">
    <source>
        <dbReference type="ARBA" id="ARBA00023134"/>
    </source>
</evidence>
<dbReference type="SUPFAM" id="SSF52490">
    <property type="entry name" value="Tubulin nucleotide-binding domain-like"/>
    <property type="match status" value="1"/>
</dbReference>
<name>A0ABS8C2R8_9ALTE</name>
<dbReference type="PANTHER" id="PTHR30314:SF3">
    <property type="entry name" value="MITOCHONDRIAL DIVISION PROTEIN FSZA"/>
    <property type="match status" value="1"/>
</dbReference>
<comment type="caution">
    <text evidence="4">The sequence shown here is derived from an EMBL/GenBank/DDBJ whole genome shotgun (WGS) entry which is preliminary data.</text>
</comment>
<proteinExistence type="predicted"/>
<evidence type="ECO:0000313" key="5">
    <source>
        <dbReference type="Proteomes" id="UP000633814"/>
    </source>
</evidence>
<keyword evidence="1" id="KW-0547">Nucleotide-binding</keyword>
<dbReference type="RefSeq" id="WP_226750734.1">
    <property type="nucleotide sequence ID" value="NZ_JAEINI020000004.1"/>
</dbReference>
<evidence type="ECO:0000259" key="3">
    <source>
        <dbReference type="SMART" id="SM00864"/>
    </source>
</evidence>
<dbReference type="PANTHER" id="PTHR30314">
    <property type="entry name" value="CELL DIVISION PROTEIN FTSZ-RELATED"/>
    <property type="match status" value="1"/>
</dbReference>
<sequence length="328" mass="35574">MSKTNTGNDSENSLAALMELGPRILLLGIGSLGCYLVAKTQQQLVERDNGIDSRIEYALCHHKAFLLQDKPDVHTFLLADNNAPLAERLLANGEEGNITALQALLFHYDLVLLCGALGGKSGATLAEIGLLLSPCQAALAFVVTPFNFEGGARLKQARATLQQLETCCNGLLELPNDLLRKALGATTTLDLALDASNGFLTAMLRQLLHIMAKPSLINLDMNDLLGLLRYRGRIAINWQPLDFSQPLAAQVLTLLQHPLLVITATDTAKTAMLHVEVPEHFELEAFEQLHSLLQQHLPDNLIMLSGLRITTGLATPEVTLLLTGISPE</sequence>
<dbReference type="PROSITE" id="PS51257">
    <property type="entry name" value="PROKAR_LIPOPROTEIN"/>
    <property type="match status" value="1"/>
</dbReference>
<dbReference type="EMBL" id="JAEINI020000004">
    <property type="protein sequence ID" value="MCB5226636.1"/>
    <property type="molecule type" value="Genomic_DNA"/>
</dbReference>
<dbReference type="Proteomes" id="UP000633814">
    <property type="component" value="Unassembled WGS sequence"/>
</dbReference>
<keyword evidence="2" id="KW-0342">GTP-binding</keyword>
<gene>
    <name evidence="4" type="ORF">JAO78_007375</name>
</gene>
<evidence type="ECO:0000256" key="1">
    <source>
        <dbReference type="ARBA" id="ARBA00022741"/>
    </source>
</evidence>
<dbReference type="Gene3D" id="3.40.50.1440">
    <property type="entry name" value="Tubulin/FtsZ, GTPase domain"/>
    <property type="match status" value="1"/>
</dbReference>
<protein>
    <recommendedName>
        <fullName evidence="3">Tubulin/FtsZ GTPase domain-containing protein</fullName>
    </recommendedName>
</protein>
<reference evidence="4 5" key="1">
    <citation type="submission" date="2021-10" db="EMBL/GenBank/DDBJ databases">
        <title>Alishewanella koreense sp. nov. isolated from seawater of southwestern coast in South Korea and the proposal for the reclassification of Rheinheimera perlucida and Rheinheimera tuosuensis as Arsukibacterium perlucida and Arsukibacterium tuosuensis.</title>
        <authorList>
            <person name="Kim K.H."/>
            <person name="Ruan W."/>
            <person name="Kim K.R."/>
            <person name="Baek J.H."/>
            <person name="Jeon C.O."/>
        </authorList>
    </citation>
    <scope>NUCLEOTIDE SEQUENCE [LARGE SCALE GENOMIC DNA]</scope>
    <source>
        <strain evidence="4 5">16-MA</strain>
    </source>
</reference>
<feature type="domain" description="Tubulin/FtsZ GTPase" evidence="3">
    <location>
        <begin position="23"/>
        <end position="215"/>
    </location>
</feature>
<dbReference type="InterPro" id="IPR045061">
    <property type="entry name" value="FtsZ/CetZ"/>
</dbReference>
<dbReference type="InterPro" id="IPR036525">
    <property type="entry name" value="Tubulin/FtsZ_GTPase_sf"/>
</dbReference>
<organism evidence="4 5">
    <name type="scientific">Alishewanella maricola</name>
    <dbReference type="NCBI Taxonomy" id="2795740"/>
    <lineage>
        <taxon>Bacteria</taxon>
        <taxon>Pseudomonadati</taxon>
        <taxon>Pseudomonadota</taxon>
        <taxon>Gammaproteobacteria</taxon>
        <taxon>Alteromonadales</taxon>
        <taxon>Alteromonadaceae</taxon>
        <taxon>Alishewanella</taxon>
    </lineage>
</organism>
<evidence type="ECO:0000313" key="4">
    <source>
        <dbReference type="EMBL" id="MCB5226636.1"/>
    </source>
</evidence>
<dbReference type="SUPFAM" id="SSF55307">
    <property type="entry name" value="Tubulin C-terminal domain-like"/>
    <property type="match status" value="1"/>
</dbReference>